<gene>
    <name evidence="2" type="ORF">XM38_015150</name>
</gene>
<proteinExistence type="predicted"/>
<evidence type="ECO:0000313" key="2">
    <source>
        <dbReference type="EMBL" id="ASC70575.1"/>
    </source>
</evidence>
<feature type="domain" description="Plasmid pRiA4b Orf3-like" evidence="1">
    <location>
        <begin position="6"/>
        <end position="160"/>
    </location>
</feature>
<dbReference type="InterPro" id="IPR024047">
    <property type="entry name" value="MM3350-like_sf"/>
</dbReference>
<organism evidence="2 3">
    <name type="scientific">Halomicronema hongdechloris C2206</name>
    <dbReference type="NCBI Taxonomy" id="1641165"/>
    <lineage>
        <taxon>Bacteria</taxon>
        <taxon>Bacillati</taxon>
        <taxon>Cyanobacteriota</taxon>
        <taxon>Cyanophyceae</taxon>
        <taxon>Nodosilineales</taxon>
        <taxon>Nodosilineaceae</taxon>
        <taxon>Halomicronema</taxon>
    </lineage>
</organism>
<accession>A0A1Z3HJW9</accession>
<evidence type="ECO:0000259" key="1">
    <source>
        <dbReference type="Pfam" id="PF07929"/>
    </source>
</evidence>
<dbReference type="KEGG" id="hhg:XM38_015150"/>
<dbReference type="OrthoDB" id="9801392at2"/>
<dbReference type="STRING" id="1641165.XM38_07665"/>
<dbReference type="Proteomes" id="UP000191901">
    <property type="component" value="Chromosome"/>
</dbReference>
<keyword evidence="3" id="KW-1185">Reference proteome</keyword>
<name>A0A1Z3HJW9_9CYAN</name>
<dbReference type="PANTHER" id="PTHR41878:SF1">
    <property type="entry name" value="TNPR PROTEIN"/>
    <property type="match status" value="1"/>
</dbReference>
<dbReference type="RefSeq" id="WP_080807279.1">
    <property type="nucleotide sequence ID" value="NZ_CP021983.2"/>
</dbReference>
<evidence type="ECO:0000313" key="3">
    <source>
        <dbReference type="Proteomes" id="UP000191901"/>
    </source>
</evidence>
<reference evidence="2 3" key="1">
    <citation type="journal article" date="2016" name="Biochim. Biophys. Acta">
        <title>Characterization of red-shifted phycobilisomes isolated from the chlorophyll f-containing cyanobacterium Halomicronema hongdechloris.</title>
        <authorList>
            <person name="Li Y."/>
            <person name="Lin Y."/>
            <person name="Garvey C.J."/>
            <person name="Birch D."/>
            <person name="Corkery R.W."/>
            <person name="Loughlin P.C."/>
            <person name="Scheer H."/>
            <person name="Willows R.D."/>
            <person name="Chen M."/>
        </authorList>
    </citation>
    <scope>NUCLEOTIDE SEQUENCE [LARGE SCALE GENOMIC DNA]</scope>
    <source>
        <strain evidence="2 3">C2206</strain>
    </source>
</reference>
<dbReference type="Gene3D" id="3.10.290.30">
    <property type="entry name" value="MM3350-like"/>
    <property type="match status" value="1"/>
</dbReference>
<dbReference type="InterPro" id="IPR012912">
    <property type="entry name" value="Plasmid_pRiA4b_Orf3-like"/>
</dbReference>
<dbReference type="AlphaFoldDB" id="A0A1Z3HJW9"/>
<dbReference type="PANTHER" id="PTHR41878">
    <property type="entry name" value="LEXA REPRESSOR-RELATED"/>
    <property type="match status" value="1"/>
</dbReference>
<dbReference type="Pfam" id="PF07929">
    <property type="entry name" value="PRiA4_ORF3"/>
    <property type="match status" value="1"/>
</dbReference>
<dbReference type="SUPFAM" id="SSF159941">
    <property type="entry name" value="MM3350-like"/>
    <property type="match status" value="1"/>
</dbReference>
<dbReference type="EMBL" id="CP021983">
    <property type="protein sequence ID" value="ASC70575.1"/>
    <property type="molecule type" value="Genomic_DNA"/>
</dbReference>
<sequence>MTSHTLYRFRVELVDSDPPIWRRFQIPAQASLVQLHSVIQVVMGWSDSQPHCFVLPGAGDLQDEQLPLWQVLAHGSYRLLYWYAPQEGWLHRLILESYTRSNSPAPICLEGECACPPEGSGGIWGYEEVLERLDDNHDPAYLELWDRLGSDFDPDWFDLAAVNRRLQAIGRVS</sequence>
<protein>
    <recommendedName>
        <fullName evidence="1">Plasmid pRiA4b Orf3-like domain-containing protein</fullName>
    </recommendedName>
</protein>